<accession>A0AAV2FEL4</accession>
<proteinExistence type="predicted"/>
<evidence type="ECO:0000313" key="3">
    <source>
        <dbReference type="Proteomes" id="UP001497516"/>
    </source>
</evidence>
<reference evidence="2 3" key="1">
    <citation type="submission" date="2024-04" db="EMBL/GenBank/DDBJ databases">
        <authorList>
            <person name="Fracassetti M."/>
        </authorList>
    </citation>
    <scope>NUCLEOTIDE SEQUENCE [LARGE SCALE GENOMIC DNA]</scope>
</reference>
<dbReference type="EMBL" id="OZ034819">
    <property type="protein sequence ID" value="CAL1396735.1"/>
    <property type="molecule type" value="Genomic_DNA"/>
</dbReference>
<keyword evidence="1" id="KW-0812">Transmembrane</keyword>
<keyword evidence="3" id="KW-1185">Reference proteome</keyword>
<keyword evidence="1" id="KW-1133">Transmembrane helix</keyword>
<feature type="transmembrane region" description="Helical" evidence="1">
    <location>
        <begin position="62"/>
        <end position="87"/>
    </location>
</feature>
<gene>
    <name evidence="2" type="ORF">LTRI10_LOCUS37083</name>
</gene>
<evidence type="ECO:0000256" key="1">
    <source>
        <dbReference type="SAM" id="Phobius"/>
    </source>
</evidence>
<protein>
    <submittedName>
        <fullName evidence="2">Uncharacterized protein</fullName>
    </submittedName>
</protein>
<dbReference type="Proteomes" id="UP001497516">
    <property type="component" value="Chromosome 6"/>
</dbReference>
<sequence length="88" mass="10362">MLVFKARYKKRYIWNNHRAFINLILPIRYVDLTGLSMVSNKHHVLGILHGAPFLKTMDFKRLVLMPPYSSIIKSILLSTFSFMLMIYS</sequence>
<organism evidence="2 3">
    <name type="scientific">Linum trigynum</name>
    <dbReference type="NCBI Taxonomy" id="586398"/>
    <lineage>
        <taxon>Eukaryota</taxon>
        <taxon>Viridiplantae</taxon>
        <taxon>Streptophyta</taxon>
        <taxon>Embryophyta</taxon>
        <taxon>Tracheophyta</taxon>
        <taxon>Spermatophyta</taxon>
        <taxon>Magnoliopsida</taxon>
        <taxon>eudicotyledons</taxon>
        <taxon>Gunneridae</taxon>
        <taxon>Pentapetalae</taxon>
        <taxon>rosids</taxon>
        <taxon>fabids</taxon>
        <taxon>Malpighiales</taxon>
        <taxon>Linaceae</taxon>
        <taxon>Linum</taxon>
    </lineage>
</organism>
<evidence type="ECO:0000313" key="2">
    <source>
        <dbReference type="EMBL" id="CAL1396735.1"/>
    </source>
</evidence>
<name>A0AAV2FEL4_9ROSI</name>
<keyword evidence="1" id="KW-0472">Membrane</keyword>
<dbReference type="AlphaFoldDB" id="A0AAV2FEL4"/>